<accession>A0A133KQ09</accession>
<dbReference type="Proteomes" id="UP000070376">
    <property type="component" value="Unassembled WGS sequence"/>
</dbReference>
<dbReference type="PATRIC" id="fig|1398.22.peg.1990"/>
<protein>
    <submittedName>
        <fullName evidence="1">Uncharacterized protein</fullName>
    </submittedName>
</protein>
<evidence type="ECO:0000313" key="1">
    <source>
        <dbReference type="EMBL" id="KWZ81572.1"/>
    </source>
</evidence>
<reference evidence="2" key="1">
    <citation type="submission" date="2016-01" db="EMBL/GenBank/DDBJ databases">
        <authorList>
            <person name="Mitreva M."/>
            <person name="Pepin K.H."/>
            <person name="Mihindukulasuriya K.A."/>
            <person name="Fulton R."/>
            <person name="Fronick C."/>
            <person name="O'Laughlin M."/>
            <person name="Miner T."/>
            <person name="Herter B."/>
            <person name="Rosa B.A."/>
            <person name="Cordes M."/>
            <person name="Tomlinson C."/>
            <person name="Wollam A."/>
            <person name="Palsikar V.B."/>
            <person name="Mardis E.R."/>
            <person name="Wilson R.K."/>
        </authorList>
    </citation>
    <scope>NUCLEOTIDE SEQUENCE [LARGE SCALE GENOMIC DNA]</scope>
    <source>
        <strain evidence="2">GED7749B</strain>
    </source>
</reference>
<gene>
    <name evidence="1" type="ORF">HMPREF3213_01987</name>
</gene>
<evidence type="ECO:0000313" key="2">
    <source>
        <dbReference type="Proteomes" id="UP000070376"/>
    </source>
</evidence>
<dbReference type="AlphaFoldDB" id="A0A133KQ09"/>
<sequence length="75" mass="8777">MVGKKISKTIWISRWKWNTRRLPRLPTTLSVISNHSVHSFFDFEAMGRKSLKTVSTHFDFSNKSTDCIPFKTENC</sequence>
<name>A0A133KQ09_HEYCO</name>
<comment type="caution">
    <text evidence="1">The sequence shown here is derived from an EMBL/GenBank/DDBJ whole genome shotgun (WGS) entry which is preliminary data.</text>
</comment>
<organism evidence="1 2">
    <name type="scientific">Heyndrickxia coagulans</name>
    <name type="common">Weizmannia coagulans</name>
    <dbReference type="NCBI Taxonomy" id="1398"/>
    <lineage>
        <taxon>Bacteria</taxon>
        <taxon>Bacillati</taxon>
        <taxon>Bacillota</taxon>
        <taxon>Bacilli</taxon>
        <taxon>Bacillales</taxon>
        <taxon>Bacillaceae</taxon>
        <taxon>Heyndrickxia</taxon>
    </lineage>
</organism>
<dbReference type="EMBL" id="LRPN01000072">
    <property type="protein sequence ID" value="KWZ81572.1"/>
    <property type="molecule type" value="Genomic_DNA"/>
</dbReference>
<proteinExistence type="predicted"/>